<evidence type="ECO:0000313" key="1">
    <source>
        <dbReference type="EMBL" id="JAE11827.1"/>
    </source>
</evidence>
<reference evidence="1" key="1">
    <citation type="submission" date="2014-09" db="EMBL/GenBank/DDBJ databases">
        <authorList>
            <person name="Magalhaes I.L.F."/>
            <person name="Oliveira U."/>
            <person name="Santos F.R."/>
            <person name="Vidigal T.H.D.A."/>
            <person name="Brescovit A.D."/>
            <person name="Santos A.J."/>
        </authorList>
    </citation>
    <scope>NUCLEOTIDE SEQUENCE</scope>
    <source>
        <tissue evidence="1">Shoot tissue taken approximately 20 cm above the soil surface</tissue>
    </source>
</reference>
<organism evidence="1">
    <name type="scientific">Arundo donax</name>
    <name type="common">Giant reed</name>
    <name type="synonym">Donax arundinaceus</name>
    <dbReference type="NCBI Taxonomy" id="35708"/>
    <lineage>
        <taxon>Eukaryota</taxon>
        <taxon>Viridiplantae</taxon>
        <taxon>Streptophyta</taxon>
        <taxon>Embryophyta</taxon>
        <taxon>Tracheophyta</taxon>
        <taxon>Spermatophyta</taxon>
        <taxon>Magnoliopsida</taxon>
        <taxon>Liliopsida</taxon>
        <taxon>Poales</taxon>
        <taxon>Poaceae</taxon>
        <taxon>PACMAD clade</taxon>
        <taxon>Arundinoideae</taxon>
        <taxon>Arundineae</taxon>
        <taxon>Arundo</taxon>
    </lineage>
</organism>
<protein>
    <submittedName>
        <fullName evidence="1">Uncharacterized protein</fullName>
    </submittedName>
</protein>
<accession>A0A0A9FHJ8</accession>
<dbReference type="EMBL" id="GBRH01186069">
    <property type="protein sequence ID" value="JAE11827.1"/>
    <property type="molecule type" value="Transcribed_RNA"/>
</dbReference>
<reference evidence="1" key="2">
    <citation type="journal article" date="2015" name="Data Brief">
        <title>Shoot transcriptome of the giant reed, Arundo donax.</title>
        <authorList>
            <person name="Barrero R.A."/>
            <person name="Guerrero F.D."/>
            <person name="Moolhuijzen P."/>
            <person name="Goolsby J.A."/>
            <person name="Tidwell J."/>
            <person name="Bellgard S.E."/>
            <person name="Bellgard M.I."/>
        </authorList>
    </citation>
    <scope>NUCLEOTIDE SEQUENCE</scope>
    <source>
        <tissue evidence="1">Shoot tissue taken approximately 20 cm above the soil surface</tissue>
    </source>
</reference>
<name>A0A0A9FHJ8_ARUDO</name>
<dbReference type="AlphaFoldDB" id="A0A0A9FHJ8"/>
<sequence length="80" mass="9075">MIKWFEHLGSHGSVKVHNRKQMKALTPTIPVMKGQFLDFHLPSKKDTMENCSGTAEIILFGSVLLAYRLQFLQTGLLLTM</sequence>
<proteinExistence type="predicted"/>